<dbReference type="InterPro" id="IPR036236">
    <property type="entry name" value="Znf_C2H2_sf"/>
</dbReference>
<keyword evidence="7" id="KW-0539">Nucleus</keyword>
<keyword evidence="5" id="KW-0862">Zinc</keyword>
<dbReference type="SMART" id="SM00355">
    <property type="entry name" value="ZnF_C2H2"/>
    <property type="match status" value="5"/>
</dbReference>
<dbReference type="PROSITE" id="PS00028">
    <property type="entry name" value="ZINC_FINGER_C2H2_1"/>
    <property type="match status" value="4"/>
</dbReference>
<dbReference type="OrthoDB" id="5428132at2759"/>
<evidence type="ECO:0000256" key="1">
    <source>
        <dbReference type="ARBA" id="ARBA00004123"/>
    </source>
</evidence>
<reference evidence="12" key="1">
    <citation type="journal article" date="2019" name="bioRxiv">
        <title>The Genome of the Zebra Mussel, Dreissena polymorpha: A Resource for Invasive Species Research.</title>
        <authorList>
            <person name="McCartney M.A."/>
            <person name="Auch B."/>
            <person name="Kono T."/>
            <person name="Mallez S."/>
            <person name="Zhang Y."/>
            <person name="Obille A."/>
            <person name="Becker A."/>
            <person name="Abrahante J.E."/>
            <person name="Garbe J."/>
            <person name="Badalamenti J.P."/>
            <person name="Herman A."/>
            <person name="Mangelson H."/>
            <person name="Liachko I."/>
            <person name="Sullivan S."/>
            <person name="Sone E.D."/>
            <person name="Koren S."/>
            <person name="Silverstein K.A.T."/>
            <person name="Beckman K.B."/>
            <person name="Gohl D.M."/>
        </authorList>
    </citation>
    <scope>NUCLEOTIDE SEQUENCE</scope>
    <source>
        <strain evidence="12">Duluth1</strain>
        <tissue evidence="12">Whole animal</tissue>
    </source>
</reference>
<dbReference type="SUPFAM" id="SSF57667">
    <property type="entry name" value="beta-beta-alpha zinc fingers"/>
    <property type="match status" value="3"/>
</dbReference>
<evidence type="ECO:0000313" key="12">
    <source>
        <dbReference type="EMBL" id="KAH3771709.1"/>
    </source>
</evidence>
<feature type="domain" description="C2H2-type" evidence="11">
    <location>
        <begin position="267"/>
        <end position="294"/>
    </location>
</feature>
<feature type="compositionally biased region" description="Low complexity" evidence="10">
    <location>
        <begin position="65"/>
        <end position="83"/>
    </location>
</feature>
<dbReference type="Pfam" id="PF00096">
    <property type="entry name" value="zf-C2H2"/>
    <property type="match status" value="3"/>
</dbReference>
<dbReference type="InterPro" id="IPR013087">
    <property type="entry name" value="Znf_C2H2_type"/>
</dbReference>
<dbReference type="Proteomes" id="UP000828390">
    <property type="component" value="Unassembled WGS sequence"/>
</dbReference>
<reference evidence="12" key="2">
    <citation type="submission" date="2020-11" db="EMBL/GenBank/DDBJ databases">
        <authorList>
            <person name="McCartney M.A."/>
            <person name="Auch B."/>
            <person name="Kono T."/>
            <person name="Mallez S."/>
            <person name="Becker A."/>
            <person name="Gohl D.M."/>
            <person name="Silverstein K.A.T."/>
            <person name="Koren S."/>
            <person name="Bechman K.B."/>
            <person name="Herman A."/>
            <person name="Abrahante J.E."/>
            <person name="Garbe J."/>
        </authorList>
    </citation>
    <scope>NUCLEOTIDE SEQUENCE</scope>
    <source>
        <strain evidence="12">Duluth1</strain>
        <tissue evidence="12">Whole animal</tissue>
    </source>
</reference>
<evidence type="ECO:0000256" key="6">
    <source>
        <dbReference type="ARBA" id="ARBA00023125"/>
    </source>
</evidence>
<evidence type="ECO:0000256" key="5">
    <source>
        <dbReference type="ARBA" id="ARBA00022833"/>
    </source>
</evidence>
<dbReference type="PANTHER" id="PTHR24388">
    <property type="entry name" value="ZINC FINGER PROTEIN"/>
    <property type="match status" value="1"/>
</dbReference>
<dbReference type="GO" id="GO:0000978">
    <property type="term" value="F:RNA polymerase II cis-regulatory region sequence-specific DNA binding"/>
    <property type="evidence" value="ECO:0007669"/>
    <property type="project" value="TreeGrafter"/>
</dbReference>
<comment type="similarity">
    <text evidence="8">Belongs to the snail C2H2-type zinc-finger protein family.</text>
</comment>
<dbReference type="PANTHER" id="PTHR24388:SF100">
    <property type="entry name" value="ZINC FINGER PROTEIN 423"/>
    <property type="match status" value="1"/>
</dbReference>
<evidence type="ECO:0000256" key="10">
    <source>
        <dbReference type="SAM" id="MobiDB-lite"/>
    </source>
</evidence>
<dbReference type="GO" id="GO:0008270">
    <property type="term" value="F:zinc ion binding"/>
    <property type="evidence" value="ECO:0007669"/>
    <property type="project" value="UniProtKB-KW"/>
</dbReference>
<sequence length="328" mass="37447">MPKAFLLTNKRYKIWKQIKEKFREQKLRQQHLRQARDTLYQTDDTLADTDYSKYTDITDDEEISDAPTIPSPAASPTSTATSSDESDSGFSYTTENRPTSLDMEFGISCRQQHISFLYDLMTTPQASLALKESNPVPYDHPFYKYGVGYPRVAPLYPQLHNANISPPPPLVIASDENIGEIHTCADCGKQYSTSSNLARHRQTHRISADKKARKCPHCEKTYVSMPAYSMHVRTHNQGCECKFCGKRFSRPWLLQGHIRTHTGEKPFSCPQCRKSFADKSNLRAHVQTHSAEKPFVCGRCGKAFALKSYLYKHEESSCMRGQRFKQAE</sequence>
<comment type="subcellular location">
    <subcellularLocation>
        <location evidence="1">Nucleus</location>
    </subcellularLocation>
</comment>
<name>A0A9D4IFQ1_DREPO</name>
<proteinExistence type="inferred from homology"/>
<dbReference type="FunFam" id="3.30.160.60:FF:000207">
    <property type="entry name" value="zinc finger protein SNAI2"/>
    <property type="match status" value="1"/>
</dbReference>
<dbReference type="InterPro" id="IPR050527">
    <property type="entry name" value="Snail/Krueppel_Znf"/>
</dbReference>
<dbReference type="FunFam" id="3.30.160.60:FF:000446">
    <property type="entry name" value="Zinc finger protein"/>
    <property type="match status" value="1"/>
</dbReference>
<gene>
    <name evidence="12" type="ORF">DPMN_173037</name>
</gene>
<evidence type="ECO:0000313" key="13">
    <source>
        <dbReference type="Proteomes" id="UP000828390"/>
    </source>
</evidence>
<feature type="domain" description="C2H2-type" evidence="11">
    <location>
        <begin position="239"/>
        <end position="266"/>
    </location>
</feature>
<feature type="region of interest" description="Disordered" evidence="10">
    <location>
        <begin position="60"/>
        <end position="97"/>
    </location>
</feature>
<feature type="domain" description="C2H2-type" evidence="11">
    <location>
        <begin position="295"/>
        <end position="324"/>
    </location>
</feature>
<evidence type="ECO:0000256" key="3">
    <source>
        <dbReference type="ARBA" id="ARBA00022737"/>
    </source>
</evidence>
<keyword evidence="6" id="KW-0238">DNA-binding</keyword>
<evidence type="ECO:0000256" key="8">
    <source>
        <dbReference type="ARBA" id="ARBA00037948"/>
    </source>
</evidence>
<comment type="caution">
    <text evidence="12">The sequence shown here is derived from an EMBL/GenBank/DDBJ whole genome shotgun (WGS) entry which is preliminary data.</text>
</comment>
<dbReference type="FunFam" id="3.30.160.60:FF:002005">
    <property type="entry name" value="Zinc finger protein 200"/>
    <property type="match status" value="1"/>
</dbReference>
<evidence type="ECO:0000259" key="11">
    <source>
        <dbReference type="PROSITE" id="PS50157"/>
    </source>
</evidence>
<evidence type="ECO:0000256" key="9">
    <source>
        <dbReference type="PROSITE-ProRule" id="PRU00042"/>
    </source>
</evidence>
<accession>A0A9D4IFQ1</accession>
<dbReference type="EMBL" id="JAIWYP010000009">
    <property type="protein sequence ID" value="KAH3771709.1"/>
    <property type="molecule type" value="Genomic_DNA"/>
</dbReference>
<evidence type="ECO:0000256" key="4">
    <source>
        <dbReference type="ARBA" id="ARBA00022771"/>
    </source>
</evidence>
<keyword evidence="13" id="KW-1185">Reference proteome</keyword>
<keyword evidence="4 9" id="KW-0863">Zinc-finger</keyword>
<keyword evidence="3" id="KW-0677">Repeat</keyword>
<protein>
    <recommendedName>
        <fullName evidence="11">C2H2-type domain-containing protein</fullName>
    </recommendedName>
</protein>
<dbReference type="GO" id="GO:0000981">
    <property type="term" value="F:DNA-binding transcription factor activity, RNA polymerase II-specific"/>
    <property type="evidence" value="ECO:0007669"/>
    <property type="project" value="TreeGrafter"/>
</dbReference>
<evidence type="ECO:0000256" key="7">
    <source>
        <dbReference type="ARBA" id="ARBA00023242"/>
    </source>
</evidence>
<dbReference type="AlphaFoldDB" id="A0A9D4IFQ1"/>
<keyword evidence="2" id="KW-0479">Metal-binding</keyword>
<evidence type="ECO:0000256" key="2">
    <source>
        <dbReference type="ARBA" id="ARBA00022723"/>
    </source>
</evidence>
<dbReference type="FunFam" id="3.30.160.60:FF:000043">
    <property type="entry name" value="Scratch family zinc finger 2"/>
    <property type="match status" value="1"/>
</dbReference>
<feature type="domain" description="C2H2-type" evidence="11">
    <location>
        <begin position="182"/>
        <end position="204"/>
    </location>
</feature>
<dbReference type="Gene3D" id="3.30.160.60">
    <property type="entry name" value="Classic Zinc Finger"/>
    <property type="match status" value="4"/>
</dbReference>
<organism evidence="12 13">
    <name type="scientific">Dreissena polymorpha</name>
    <name type="common">Zebra mussel</name>
    <name type="synonym">Mytilus polymorpha</name>
    <dbReference type="NCBI Taxonomy" id="45954"/>
    <lineage>
        <taxon>Eukaryota</taxon>
        <taxon>Metazoa</taxon>
        <taxon>Spiralia</taxon>
        <taxon>Lophotrochozoa</taxon>
        <taxon>Mollusca</taxon>
        <taxon>Bivalvia</taxon>
        <taxon>Autobranchia</taxon>
        <taxon>Heteroconchia</taxon>
        <taxon>Euheterodonta</taxon>
        <taxon>Imparidentia</taxon>
        <taxon>Neoheterodontei</taxon>
        <taxon>Myida</taxon>
        <taxon>Dreissenoidea</taxon>
        <taxon>Dreissenidae</taxon>
        <taxon>Dreissena</taxon>
    </lineage>
</organism>
<dbReference type="PROSITE" id="PS50157">
    <property type="entry name" value="ZINC_FINGER_C2H2_2"/>
    <property type="match status" value="4"/>
</dbReference>
<dbReference type="GO" id="GO:0005634">
    <property type="term" value="C:nucleus"/>
    <property type="evidence" value="ECO:0007669"/>
    <property type="project" value="UniProtKB-SubCell"/>
</dbReference>